<dbReference type="SMART" id="SM00470">
    <property type="entry name" value="ParB"/>
    <property type="match status" value="1"/>
</dbReference>
<evidence type="ECO:0000256" key="3">
    <source>
        <dbReference type="ARBA" id="ARBA00023125"/>
    </source>
</evidence>
<evidence type="ECO:0000313" key="6">
    <source>
        <dbReference type="EMBL" id="RRR74058.1"/>
    </source>
</evidence>
<dbReference type="InterPro" id="IPR003115">
    <property type="entry name" value="ParB_N"/>
</dbReference>
<proteinExistence type="inferred from homology"/>
<keyword evidence="2" id="KW-0159">Chromosome partition</keyword>
<organism evidence="6 7">
    <name type="scientific">Candidatus Viridilinea halotolerans</name>
    <dbReference type="NCBI Taxonomy" id="2491704"/>
    <lineage>
        <taxon>Bacteria</taxon>
        <taxon>Bacillati</taxon>
        <taxon>Chloroflexota</taxon>
        <taxon>Chloroflexia</taxon>
        <taxon>Chloroflexales</taxon>
        <taxon>Chloroflexineae</taxon>
        <taxon>Oscillochloridaceae</taxon>
        <taxon>Candidatus Viridilinea</taxon>
    </lineage>
</organism>
<sequence>MRRRGLGSGLDALMASGDAPESGVVRQIPVAAIRGNRSQPRTHFAEQALEELAASIREHGLIQPIIVSEDDAGGYELIAGERRWRAAQRAGMSVVPALVKSATPQQLLELALVENIQRADLNALEEALAYQALKDDFGLSDDVIARRVGKSRVAVVNTRRLIRLQPEARQALLDGTISAGHGRALLRLEQPTDQNAALELVVRRDLSVRETERLAEVAQSNQLAPSIRAALLRGTLGLAQAQALLRVEDVGQQEALLDQTLTLGLNLRETEQLAERVAEGAPLDGAVANLRERTSSAEPAAAPITRPNPAPTPAVSRTNPDDDEARRRFEELLATPVQLTRNGRELRLTITFFSDEELQAIYERLGG</sequence>
<feature type="domain" description="ParB-like N-terminal" evidence="5">
    <location>
        <begin position="26"/>
        <end position="116"/>
    </location>
</feature>
<comment type="caution">
    <text evidence="6">The sequence shown here is derived from an EMBL/GenBank/DDBJ whole genome shotgun (WGS) entry which is preliminary data.</text>
</comment>
<dbReference type="NCBIfam" id="TIGR00180">
    <property type="entry name" value="parB_part"/>
    <property type="match status" value="1"/>
</dbReference>
<dbReference type="Proteomes" id="UP000280307">
    <property type="component" value="Unassembled WGS sequence"/>
</dbReference>
<evidence type="ECO:0000256" key="4">
    <source>
        <dbReference type="SAM" id="MobiDB-lite"/>
    </source>
</evidence>
<dbReference type="SUPFAM" id="SSF110849">
    <property type="entry name" value="ParB/Sulfiredoxin"/>
    <property type="match status" value="1"/>
</dbReference>
<reference evidence="6 7" key="1">
    <citation type="submission" date="2018-12" db="EMBL/GenBank/DDBJ databases">
        <title>Genome Sequence of Candidatus Viridilinea halotolerans isolated from saline sulfide-rich spring.</title>
        <authorList>
            <person name="Grouzdev D.S."/>
            <person name="Burganskaya E.I."/>
            <person name="Krutkina M.S."/>
            <person name="Sukhacheva M.V."/>
            <person name="Gorlenko V.M."/>
        </authorList>
    </citation>
    <scope>NUCLEOTIDE SEQUENCE [LARGE SCALE GENOMIC DNA]</scope>
    <source>
        <strain evidence="6">Chok-6</strain>
    </source>
</reference>
<dbReference type="EMBL" id="RSAS01000299">
    <property type="protein sequence ID" value="RRR74058.1"/>
    <property type="molecule type" value="Genomic_DNA"/>
</dbReference>
<dbReference type="InterPro" id="IPR036086">
    <property type="entry name" value="ParB/Sulfiredoxin_sf"/>
</dbReference>
<dbReference type="SUPFAM" id="SSF109709">
    <property type="entry name" value="KorB DNA-binding domain-like"/>
    <property type="match status" value="1"/>
</dbReference>
<dbReference type="InterPro" id="IPR050336">
    <property type="entry name" value="Chromosome_partition/occlusion"/>
</dbReference>
<gene>
    <name evidence="6" type="ORF">EI684_07800</name>
</gene>
<dbReference type="PANTHER" id="PTHR33375:SF1">
    <property type="entry name" value="CHROMOSOME-PARTITIONING PROTEIN PARB-RELATED"/>
    <property type="match status" value="1"/>
</dbReference>
<protein>
    <submittedName>
        <fullName evidence="6">ParB/RepB/Spo0J family partition protein</fullName>
    </submittedName>
</protein>
<comment type="similarity">
    <text evidence="1">Belongs to the ParB family.</text>
</comment>
<accession>A0A426U2W2</accession>
<dbReference type="InterPro" id="IPR004437">
    <property type="entry name" value="ParB/RepB/Spo0J"/>
</dbReference>
<dbReference type="GO" id="GO:0005694">
    <property type="term" value="C:chromosome"/>
    <property type="evidence" value="ECO:0007669"/>
    <property type="project" value="TreeGrafter"/>
</dbReference>
<evidence type="ECO:0000256" key="1">
    <source>
        <dbReference type="ARBA" id="ARBA00006295"/>
    </source>
</evidence>
<dbReference type="GO" id="GO:0003677">
    <property type="term" value="F:DNA binding"/>
    <property type="evidence" value="ECO:0007669"/>
    <property type="project" value="UniProtKB-KW"/>
</dbReference>
<dbReference type="CDD" id="cd16393">
    <property type="entry name" value="SPO0J_N"/>
    <property type="match status" value="1"/>
</dbReference>
<dbReference type="AlphaFoldDB" id="A0A426U2W2"/>
<dbReference type="FunFam" id="3.90.1530.30:FF:000001">
    <property type="entry name" value="Chromosome partitioning protein ParB"/>
    <property type="match status" value="1"/>
</dbReference>
<dbReference type="FunFam" id="1.10.10.2830:FF:000001">
    <property type="entry name" value="Chromosome partitioning protein ParB"/>
    <property type="match status" value="1"/>
</dbReference>
<dbReference type="Pfam" id="PF17762">
    <property type="entry name" value="HTH_ParB"/>
    <property type="match status" value="2"/>
</dbReference>
<dbReference type="InterPro" id="IPR041468">
    <property type="entry name" value="HTH_ParB/Spo0J"/>
</dbReference>
<dbReference type="Pfam" id="PF02195">
    <property type="entry name" value="ParB_N"/>
    <property type="match status" value="1"/>
</dbReference>
<dbReference type="Gene3D" id="1.10.10.2830">
    <property type="match status" value="1"/>
</dbReference>
<dbReference type="GO" id="GO:0007059">
    <property type="term" value="P:chromosome segregation"/>
    <property type="evidence" value="ECO:0007669"/>
    <property type="project" value="UniProtKB-KW"/>
</dbReference>
<name>A0A426U2W2_9CHLR</name>
<dbReference type="Gene3D" id="3.90.1530.30">
    <property type="match status" value="1"/>
</dbReference>
<evidence type="ECO:0000259" key="5">
    <source>
        <dbReference type="SMART" id="SM00470"/>
    </source>
</evidence>
<evidence type="ECO:0000256" key="2">
    <source>
        <dbReference type="ARBA" id="ARBA00022829"/>
    </source>
</evidence>
<evidence type="ECO:0000313" key="7">
    <source>
        <dbReference type="Proteomes" id="UP000280307"/>
    </source>
</evidence>
<dbReference type="PANTHER" id="PTHR33375">
    <property type="entry name" value="CHROMOSOME-PARTITIONING PROTEIN PARB-RELATED"/>
    <property type="match status" value="1"/>
</dbReference>
<keyword evidence="3" id="KW-0238">DNA-binding</keyword>
<feature type="region of interest" description="Disordered" evidence="4">
    <location>
        <begin position="293"/>
        <end position="323"/>
    </location>
</feature>
<dbReference type="GO" id="GO:0045881">
    <property type="term" value="P:positive regulation of sporulation resulting in formation of a cellular spore"/>
    <property type="evidence" value="ECO:0007669"/>
    <property type="project" value="TreeGrafter"/>
</dbReference>